<comment type="caution">
    <text evidence="2">The sequence shown here is derived from an EMBL/GenBank/DDBJ whole genome shotgun (WGS) entry which is preliminary data.</text>
</comment>
<dbReference type="AlphaFoldDB" id="F1TFM0"/>
<dbReference type="OrthoDB" id="9801813at2"/>
<organism evidence="2 3">
    <name type="scientific">Ruminiclostridium papyrosolvens DSM 2782</name>
    <dbReference type="NCBI Taxonomy" id="588581"/>
    <lineage>
        <taxon>Bacteria</taxon>
        <taxon>Bacillati</taxon>
        <taxon>Bacillota</taxon>
        <taxon>Clostridia</taxon>
        <taxon>Eubacteriales</taxon>
        <taxon>Oscillospiraceae</taxon>
        <taxon>Ruminiclostridium</taxon>
    </lineage>
</organism>
<dbReference type="PANTHER" id="PTHR43581">
    <property type="entry name" value="ATP/GTP PHOSPHATASE"/>
    <property type="match status" value="1"/>
</dbReference>
<evidence type="ECO:0000259" key="1">
    <source>
        <dbReference type="Pfam" id="PF13175"/>
    </source>
</evidence>
<dbReference type="eggNOG" id="COG3950">
    <property type="taxonomic scope" value="Bacteria"/>
</dbReference>
<reference evidence="2" key="2">
    <citation type="submission" date="2011-01" db="EMBL/GenBank/DDBJ databases">
        <title>The Non-contiguous Finished genome of Clostridium papyrosolvens.</title>
        <authorList>
            <person name="Lucas S."/>
            <person name="Copeland A."/>
            <person name="Lapidus A."/>
            <person name="Cheng J.-F."/>
            <person name="Goodwin L."/>
            <person name="Pitluck S."/>
            <person name="Misra M."/>
            <person name="Chertkov O."/>
            <person name="Detter J.C."/>
            <person name="Han C."/>
            <person name="Tapia R."/>
            <person name="Land M."/>
            <person name="Hauser L."/>
            <person name="Kyrpides N."/>
            <person name="Ivanova N."/>
            <person name="Pagani I."/>
            <person name="Mouttaki H."/>
            <person name="He Z."/>
            <person name="Zhou J."/>
            <person name="Hemme C.L."/>
            <person name="Woyke T."/>
        </authorList>
    </citation>
    <scope>NUCLEOTIDE SEQUENCE [LARGE SCALE GENOMIC DNA]</scope>
    <source>
        <strain evidence="2">DSM 2782</strain>
    </source>
</reference>
<proteinExistence type="predicted"/>
<dbReference type="InterPro" id="IPR051396">
    <property type="entry name" value="Bact_Antivir_Def_Nuclease"/>
</dbReference>
<dbReference type="PANTHER" id="PTHR43581:SF2">
    <property type="entry name" value="EXCINUCLEASE ATPASE SUBUNIT"/>
    <property type="match status" value="1"/>
</dbReference>
<dbReference type="InterPro" id="IPR041685">
    <property type="entry name" value="AAA_GajA/Old/RecF-like"/>
</dbReference>
<dbReference type="RefSeq" id="WP_004620741.1">
    <property type="nucleotide sequence ID" value="NZ_ACXX02000011.1"/>
</dbReference>
<dbReference type="STRING" id="588581.Cpap_1291"/>
<dbReference type="Gene3D" id="3.40.50.300">
    <property type="entry name" value="P-loop containing nucleotide triphosphate hydrolases"/>
    <property type="match status" value="1"/>
</dbReference>
<dbReference type="EMBL" id="ACXX02000011">
    <property type="protein sequence ID" value="EGD46752.1"/>
    <property type="molecule type" value="Genomic_DNA"/>
</dbReference>
<evidence type="ECO:0000313" key="2">
    <source>
        <dbReference type="EMBL" id="EGD46752.1"/>
    </source>
</evidence>
<protein>
    <submittedName>
        <fullName evidence="2">AAA ATPase</fullName>
    </submittedName>
</protein>
<dbReference type="Proteomes" id="UP000003860">
    <property type="component" value="Unassembled WGS sequence"/>
</dbReference>
<evidence type="ECO:0000313" key="3">
    <source>
        <dbReference type="Proteomes" id="UP000003860"/>
    </source>
</evidence>
<feature type="domain" description="Endonuclease GajA/Old nuclease/RecF-like AAA" evidence="1">
    <location>
        <begin position="2"/>
        <end position="412"/>
    </location>
</feature>
<dbReference type="SUPFAM" id="SSF52540">
    <property type="entry name" value="P-loop containing nucleoside triphosphate hydrolases"/>
    <property type="match status" value="1"/>
</dbReference>
<gene>
    <name evidence="2" type="ORF">Cpap_1291</name>
</gene>
<dbReference type="InterPro" id="IPR027417">
    <property type="entry name" value="P-loop_NTPase"/>
</dbReference>
<sequence length="429" mass="49363">MIKAIKVKKLFGIYNHDITLNNFGNVTILHSPNGSGKTTIFRMLKALNEKDLNIFTIIPFKSFYIELETCKLQIHKLKSGKVKLKAIYSTSTEEFEFPITPHSTSTKFNVDDCMMPTFNEQYLLLDHNYVDRSIATKKRILKYQTHMLLSNIPSNMKRVLDELNIELIDAERLLSTKKDSQNIRKVTSYPNELKEQISKYLSKSGVISQELDATFPSRVITSCNKPSSNTINDDELRKKLTELSFKRNQLKDKGILFEKSSPILDQFETKDFATNEVLKLVLSLYIDDNFEKLKVLEELLNKIILFETLVNKFFLDKEIAVDNENGFKIYFKKGDLVGQEVLPAVLSSGEQHFLVLFFELVFLTPKEYLVLIDEPEISLHIAWQLNMVDNLKKISELNNTSFLLATHSPSIILNHKNSVIATGYEDDVQ</sequence>
<accession>F1TFM0</accession>
<dbReference type="Pfam" id="PF13175">
    <property type="entry name" value="AAA_15"/>
    <property type="match status" value="1"/>
</dbReference>
<name>F1TFM0_9FIRM</name>
<keyword evidence="3" id="KW-1185">Reference proteome</keyword>
<reference evidence="2" key="1">
    <citation type="submission" date="2009-07" db="EMBL/GenBank/DDBJ databases">
        <authorList>
            <consortium name="US DOE Joint Genome Institute (JGI-PGF)"/>
            <person name="Lucas S."/>
            <person name="Copeland A."/>
            <person name="Lapidus A."/>
            <person name="Glavina del Rio T."/>
            <person name="Tice H."/>
            <person name="Bruce D."/>
            <person name="Goodwin L."/>
            <person name="Pitluck S."/>
            <person name="Larimer F."/>
            <person name="Land M.L."/>
            <person name="Mouttaki H."/>
            <person name="He Z."/>
            <person name="Zhou J."/>
            <person name="Hemme C.L."/>
        </authorList>
    </citation>
    <scope>NUCLEOTIDE SEQUENCE [LARGE SCALE GENOMIC DNA]</scope>
    <source>
        <strain evidence="2">DSM 2782</strain>
    </source>
</reference>